<reference evidence="2 3" key="1">
    <citation type="submission" date="2015-10" db="EMBL/GenBank/DDBJ databases">
        <title>Genome analyses suggest a sexual origin of heterokaryosis in a supposedly ancient asexual fungus.</title>
        <authorList>
            <person name="Ropars J."/>
            <person name="Sedzielewska K."/>
            <person name="Noel J."/>
            <person name="Charron P."/>
            <person name="Farinelli L."/>
            <person name="Marton T."/>
            <person name="Kruger M."/>
            <person name="Pelin A."/>
            <person name="Brachmann A."/>
            <person name="Corradi N."/>
        </authorList>
    </citation>
    <scope>NUCLEOTIDE SEQUENCE [LARGE SCALE GENOMIC DNA]</scope>
    <source>
        <strain evidence="2 3">A4</strain>
    </source>
</reference>
<sequence length="288" mass="33951">MRRRNPFKINKISQRRFYTSSHSRRSSRMNISKHRRYSSSPSPERRKSTRHSLPGNKYSSYSRYSSQRSDVQRKRLPSARGGRSSNIRNSCSSTWEYENGRSSINRDSRERDRSRDSRECDRSSIIRDSRERDRSSIIRDSRERDIGRSSIIRDSKSPRGYDSVIEALSRAVSSLTEEVRSIKAASQSKPDQSRHNRTESPPEPEAGYYRRARNVLEDMDEEQYKNFHDEVVQILSGLDDTLQLDHTKKWTDIARHVAKNTMKEIDKAMKGRFQYKDTELKWVLQQLH</sequence>
<dbReference type="AlphaFoldDB" id="A0A2I1HSZ3"/>
<feature type="region of interest" description="Disordered" evidence="1">
    <location>
        <begin position="182"/>
        <end position="207"/>
    </location>
</feature>
<protein>
    <submittedName>
        <fullName evidence="2">Uncharacterized protein</fullName>
    </submittedName>
</protein>
<feature type="compositionally biased region" description="Basic and acidic residues" evidence="1">
    <location>
        <begin position="104"/>
        <end position="141"/>
    </location>
</feature>
<evidence type="ECO:0000313" key="2">
    <source>
        <dbReference type="EMBL" id="PKY61923.1"/>
    </source>
</evidence>
<evidence type="ECO:0000256" key="1">
    <source>
        <dbReference type="SAM" id="MobiDB-lite"/>
    </source>
</evidence>
<proteinExistence type="predicted"/>
<keyword evidence="3" id="KW-1185">Reference proteome</keyword>
<evidence type="ECO:0000313" key="3">
    <source>
        <dbReference type="Proteomes" id="UP000234323"/>
    </source>
</evidence>
<feature type="region of interest" description="Disordered" evidence="1">
    <location>
        <begin position="1"/>
        <end position="141"/>
    </location>
</feature>
<comment type="caution">
    <text evidence="2">The sequence shown here is derived from an EMBL/GenBank/DDBJ whole genome shotgun (WGS) entry which is preliminary data.</text>
</comment>
<feature type="compositionally biased region" description="Basic residues" evidence="1">
    <location>
        <begin position="22"/>
        <end position="37"/>
    </location>
</feature>
<dbReference type="VEuPathDB" id="FungiDB:RhiirFUN_021449"/>
<gene>
    <name evidence="2" type="ORF">RhiirA4_487577</name>
</gene>
<feature type="compositionally biased region" description="Polar residues" evidence="1">
    <location>
        <begin position="83"/>
        <end position="96"/>
    </location>
</feature>
<feature type="compositionally biased region" description="Low complexity" evidence="1">
    <location>
        <begin position="58"/>
        <end position="69"/>
    </location>
</feature>
<dbReference type="Proteomes" id="UP000234323">
    <property type="component" value="Unassembled WGS sequence"/>
</dbReference>
<feature type="non-terminal residue" evidence="2">
    <location>
        <position position="288"/>
    </location>
</feature>
<name>A0A2I1HSZ3_9GLOM</name>
<dbReference type="EMBL" id="LLXI01006099">
    <property type="protein sequence ID" value="PKY61923.1"/>
    <property type="molecule type" value="Genomic_DNA"/>
</dbReference>
<feature type="compositionally biased region" description="Basic and acidic residues" evidence="1">
    <location>
        <begin position="191"/>
        <end position="200"/>
    </location>
</feature>
<accession>A0A2I1HSZ3</accession>
<organism evidence="2 3">
    <name type="scientific">Rhizophagus irregularis</name>
    <dbReference type="NCBI Taxonomy" id="588596"/>
    <lineage>
        <taxon>Eukaryota</taxon>
        <taxon>Fungi</taxon>
        <taxon>Fungi incertae sedis</taxon>
        <taxon>Mucoromycota</taxon>
        <taxon>Glomeromycotina</taxon>
        <taxon>Glomeromycetes</taxon>
        <taxon>Glomerales</taxon>
        <taxon>Glomeraceae</taxon>
        <taxon>Rhizophagus</taxon>
    </lineage>
</organism>